<comment type="caution">
    <text evidence="2">The sequence shown here is derived from an EMBL/GenBank/DDBJ whole genome shotgun (WGS) entry which is preliminary data.</text>
</comment>
<gene>
    <name evidence="2" type="ORF">E2C01_034460</name>
</gene>
<organism evidence="2 3">
    <name type="scientific">Portunus trituberculatus</name>
    <name type="common">Swimming crab</name>
    <name type="synonym">Neptunus trituberculatus</name>
    <dbReference type="NCBI Taxonomy" id="210409"/>
    <lineage>
        <taxon>Eukaryota</taxon>
        <taxon>Metazoa</taxon>
        <taxon>Ecdysozoa</taxon>
        <taxon>Arthropoda</taxon>
        <taxon>Crustacea</taxon>
        <taxon>Multicrustacea</taxon>
        <taxon>Malacostraca</taxon>
        <taxon>Eumalacostraca</taxon>
        <taxon>Eucarida</taxon>
        <taxon>Decapoda</taxon>
        <taxon>Pleocyemata</taxon>
        <taxon>Brachyura</taxon>
        <taxon>Eubrachyura</taxon>
        <taxon>Portunoidea</taxon>
        <taxon>Portunidae</taxon>
        <taxon>Portuninae</taxon>
        <taxon>Portunus</taxon>
    </lineage>
</organism>
<dbReference type="AlphaFoldDB" id="A0A5B7F6B3"/>
<evidence type="ECO:0000313" key="3">
    <source>
        <dbReference type="Proteomes" id="UP000324222"/>
    </source>
</evidence>
<proteinExistence type="predicted"/>
<protein>
    <submittedName>
        <fullName evidence="2">Uncharacterized protein</fullName>
    </submittedName>
</protein>
<name>A0A5B7F6B3_PORTR</name>
<feature type="region of interest" description="Disordered" evidence="1">
    <location>
        <begin position="38"/>
        <end position="59"/>
    </location>
</feature>
<sequence>MAWNRSPGPLSPGRPFVTAWPAITCDKTHRCALNHEGSVTGHTAATPPPRTTEAASVCP</sequence>
<evidence type="ECO:0000256" key="1">
    <source>
        <dbReference type="SAM" id="MobiDB-lite"/>
    </source>
</evidence>
<dbReference type="EMBL" id="VSRR010004848">
    <property type="protein sequence ID" value="MPC40886.1"/>
    <property type="molecule type" value="Genomic_DNA"/>
</dbReference>
<dbReference type="Proteomes" id="UP000324222">
    <property type="component" value="Unassembled WGS sequence"/>
</dbReference>
<keyword evidence="3" id="KW-1185">Reference proteome</keyword>
<reference evidence="2 3" key="1">
    <citation type="submission" date="2019-05" db="EMBL/GenBank/DDBJ databases">
        <title>Another draft genome of Portunus trituberculatus and its Hox gene families provides insights of decapod evolution.</title>
        <authorList>
            <person name="Jeong J.-H."/>
            <person name="Song I."/>
            <person name="Kim S."/>
            <person name="Choi T."/>
            <person name="Kim D."/>
            <person name="Ryu S."/>
            <person name="Kim W."/>
        </authorList>
    </citation>
    <scope>NUCLEOTIDE SEQUENCE [LARGE SCALE GENOMIC DNA]</scope>
    <source>
        <tissue evidence="2">Muscle</tissue>
    </source>
</reference>
<evidence type="ECO:0000313" key="2">
    <source>
        <dbReference type="EMBL" id="MPC40886.1"/>
    </source>
</evidence>
<accession>A0A5B7F6B3</accession>